<gene>
    <name evidence="2" type="ORF">TCIL3000_5_3960</name>
</gene>
<evidence type="ECO:0000313" key="2">
    <source>
        <dbReference type="EMBL" id="CCC90649.1"/>
    </source>
</evidence>
<organism evidence="2">
    <name type="scientific">Trypanosoma congolense (strain IL3000)</name>
    <dbReference type="NCBI Taxonomy" id="1068625"/>
    <lineage>
        <taxon>Eukaryota</taxon>
        <taxon>Discoba</taxon>
        <taxon>Euglenozoa</taxon>
        <taxon>Kinetoplastea</taxon>
        <taxon>Metakinetoplastina</taxon>
        <taxon>Trypanosomatida</taxon>
        <taxon>Trypanosomatidae</taxon>
        <taxon>Trypanosoma</taxon>
        <taxon>Nannomonas</taxon>
    </lineage>
</organism>
<evidence type="ECO:0000256" key="1">
    <source>
        <dbReference type="SAM" id="SignalP"/>
    </source>
</evidence>
<feature type="chain" id="PRO_5003410309" evidence="1">
    <location>
        <begin position="24"/>
        <end position="279"/>
    </location>
</feature>
<dbReference type="VEuPathDB" id="TriTrypDB:TcIL3000_5_3960"/>
<keyword evidence="1" id="KW-0732">Signal</keyword>
<dbReference type="EMBL" id="HE575318">
    <property type="protein sequence ID" value="CCC90649.1"/>
    <property type="molecule type" value="Genomic_DNA"/>
</dbReference>
<reference evidence="2" key="1">
    <citation type="journal article" date="2012" name="Proc. Natl. Acad. Sci. U.S.A.">
        <title>Antigenic diversity is generated by distinct evolutionary mechanisms in African trypanosome species.</title>
        <authorList>
            <person name="Jackson A.P."/>
            <person name="Berry A."/>
            <person name="Aslett M."/>
            <person name="Allison H.C."/>
            <person name="Burton P."/>
            <person name="Vavrova-Anderson J."/>
            <person name="Brown R."/>
            <person name="Browne H."/>
            <person name="Corton N."/>
            <person name="Hauser H."/>
            <person name="Gamble J."/>
            <person name="Gilderthorp R."/>
            <person name="Marcello L."/>
            <person name="McQuillan J."/>
            <person name="Otto T.D."/>
            <person name="Quail M.A."/>
            <person name="Sanders M.J."/>
            <person name="van Tonder A."/>
            <person name="Ginger M.L."/>
            <person name="Field M.C."/>
            <person name="Barry J.D."/>
            <person name="Hertz-Fowler C."/>
            <person name="Berriman M."/>
        </authorList>
    </citation>
    <scope>NUCLEOTIDE SEQUENCE</scope>
    <source>
        <strain evidence="2">IL3000</strain>
    </source>
</reference>
<protein>
    <submittedName>
        <fullName evidence="2">Uncharacterized protein TCIL3000_5_3960</fullName>
    </submittedName>
</protein>
<proteinExistence type="predicted"/>
<name>G0ULY7_TRYCI</name>
<accession>G0ULY7</accession>
<dbReference type="AlphaFoldDB" id="G0ULY7"/>
<feature type="signal peptide" evidence="1">
    <location>
        <begin position="1"/>
        <end position="23"/>
    </location>
</feature>
<feature type="non-terminal residue" evidence="2">
    <location>
        <position position="1"/>
    </location>
</feature>
<sequence>CVFRVEHFLFSFFVFLKQMAVLPLQCQGVRKRGREEGGHPYECCNAYFSCGDWHSCVVLNRPVKMIFEKELFPGIDFFFSPCTTGVMNTRPVFALCTAATPCDRLFGRRPWRPCRVHGPFRCSCHVIECATRHVIQLERELLRPGRRVEVVYATESHHSDVSFFQLDSSGRSVSLVLCGLPLPSRHFGPLELLGVDTFSSVSRAIASAEEKGAVSETATPKCVLCSLCTVSACCICRCTVCPTCGMVCSRCGRGGCRACVVVENSNSLNESCSCFDCFG</sequence>